<evidence type="ECO:0000313" key="3">
    <source>
        <dbReference type="EMBL" id="TXG75780.1"/>
    </source>
</evidence>
<gene>
    <name evidence="3" type="ORF">E6Q11_06710</name>
</gene>
<reference evidence="3 4" key="1">
    <citation type="submission" date="2018-09" db="EMBL/GenBank/DDBJ databases">
        <title>Metagenome Assembled Genomes from an Advanced Water Purification Facility.</title>
        <authorList>
            <person name="Stamps B.W."/>
            <person name="Spear J.R."/>
        </authorList>
    </citation>
    <scope>NUCLEOTIDE SEQUENCE [LARGE SCALE GENOMIC DNA]</scope>
    <source>
        <strain evidence="3">Bin_63_2</strain>
    </source>
</reference>
<feature type="transmembrane region" description="Helical" evidence="2">
    <location>
        <begin position="41"/>
        <end position="65"/>
    </location>
</feature>
<evidence type="ECO:0000256" key="2">
    <source>
        <dbReference type="SAM" id="Phobius"/>
    </source>
</evidence>
<dbReference type="InterPro" id="IPR025101">
    <property type="entry name" value="DUF4012"/>
</dbReference>
<keyword evidence="2" id="KW-0812">Transmembrane</keyword>
<dbReference type="EMBL" id="SSDS01000106">
    <property type="protein sequence ID" value="TXG75780.1"/>
    <property type="molecule type" value="Genomic_DNA"/>
</dbReference>
<name>A0A5C7J2Q2_9BACT</name>
<dbReference type="AlphaFoldDB" id="A0A5C7J2Q2"/>
<evidence type="ECO:0000256" key="1">
    <source>
        <dbReference type="SAM" id="MobiDB-lite"/>
    </source>
</evidence>
<sequence>MDGFSKIELNQAPASTNSTPDSHPATTKEKKSRVKLKSRKVYAVVGVIFVLLLVLIIIPSILFAISAKKTYAQAKITMDAVKAQDITLIGKELKNTKDSLEDTQTKLNLLMVMRFIPGPNIYYNDAQHGVKAGLHAMDAADTFVTSVEPYADVLGLKGQGTFEGGSAEQRIETAVKTMDKVTPKIDDIAADLKLADAEIQQINPDHYPSFIAGGKIKDNVTKLKQTSSDGVTFIDEAKPLIKVLPDLLGQPDEKKYLLIFQNDKELRPTGGFITAYAIFNVNKGVIKVEKSDDIYVLDNSITKKDKAPEPILKYLANVPQFNLRDSNMDPDFQTSMETFREIYDRAGQKVDVDGIIAIDTNALVAAMTVLGDIEVNGKKFTTQIDPECNCPQVIYELEKEAGTRTQYIRTDRKSIIGDMMLAIMNKAFQSSPSQYWGPLMQTMFGQIAEKHVLFSLDNKDAQKGLSAVNAAGEIKPFDGDYFHLNEANFGGAKSNLFTDQGVDMEYSVGKDGTITKTVTVSYKNPYKPSNCNLEKENALCLNAPWRDWFRVYVPKGSKLVDSSGSEVKMSTYEEHGKTVFEGFLTIRPLGIGKLKLVYTLPFKVKGDELPLMIQKQPGTANDEYRIKVNGRDQDKFMLNTDKIVNVKL</sequence>
<organism evidence="3 4">
    <name type="scientific">Candidatus Dojkabacteria bacterium</name>
    <dbReference type="NCBI Taxonomy" id="2099670"/>
    <lineage>
        <taxon>Bacteria</taxon>
        <taxon>Candidatus Dojkabacteria</taxon>
    </lineage>
</organism>
<keyword evidence="2" id="KW-1133">Transmembrane helix</keyword>
<dbReference type="Proteomes" id="UP000321026">
    <property type="component" value="Unassembled WGS sequence"/>
</dbReference>
<accession>A0A5C7J2Q2</accession>
<feature type="compositionally biased region" description="Polar residues" evidence="1">
    <location>
        <begin position="12"/>
        <end position="25"/>
    </location>
</feature>
<comment type="caution">
    <text evidence="3">The sequence shown here is derived from an EMBL/GenBank/DDBJ whole genome shotgun (WGS) entry which is preliminary data.</text>
</comment>
<evidence type="ECO:0000313" key="4">
    <source>
        <dbReference type="Proteomes" id="UP000321026"/>
    </source>
</evidence>
<keyword evidence="2" id="KW-0472">Membrane</keyword>
<protein>
    <submittedName>
        <fullName evidence="3">DUF4012 domain-containing protein</fullName>
    </submittedName>
</protein>
<proteinExistence type="predicted"/>
<feature type="region of interest" description="Disordered" evidence="1">
    <location>
        <begin position="1"/>
        <end position="31"/>
    </location>
</feature>
<dbReference type="Pfam" id="PF13196">
    <property type="entry name" value="DUF4012"/>
    <property type="match status" value="1"/>
</dbReference>